<dbReference type="RefSeq" id="XP_033447889.1">
    <property type="nucleotide sequence ID" value="XM_033592846.1"/>
</dbReference>
<evidence type="ECO:0000256" key="1">
    <source>
        <dbReference type="SAM" id="MobiDB-lite"/>
    </source>
</evidence>
<dbReference type="GeneID" id="54350514"/>
<reference evidence="2" key="1">
    <citation type="journal article" date="2020" name="Stud. Mycol.">
        <title>101 Dothideomycetes genomes: a test case for predicting lifestyles and emergence of pathogens.</title>
        <authorList>
            <person name="Haridas S."/>
            <person name="Albert R."/>
            <person name="Binder M."/>
            <person name="Bloem J."/>
            <person name="Labutti K."/>
            <person name="Salamov A."/>
            <person name="Andreopoulos B."/>
            <person name="Baker S."/>
            <person name="Barry K."/>
            <person name="Bills G."/>
            <person name="Bluhm B."/>
            <person name="Cannon C."/>
            <person name="Castanera R."/>
            <person name="Culley D."/>
            <person name="Daum C."/>
            <person name="Ezra D."/>
            <person name="Gonzalez J."/>
            <person name="Henrissat B."/>
            <person name="Kuo A."/>
            <person name="Liang C."/>
            <person name="Lipzen A."/>
            <person name="Lutzoni F."/>
            <person name="Magnuson J."/>
            <person name="Mondo S."/>
            <person name="Nolan M."/>
            <person name="Ohm R."/>
            <person name="Pangilinan J."/>
            <person name="Park H.-J."/>
            <person name="Ramirez L."/>
            <person name="Alfaro M."/>
            <person name="Sun H."/>
            <person name="Tritt A."/>
            <person name="Yoshinaga Y."/>
            <person name="Zwiers L.-H."/>
            <person name="Turgeon B."/>
            <person name="Goodwin S."/>
            <person name="Spatafora J."/>
            <person name="Crous P."/>
            <person name="Grigoriev I."/>
        </authorList>
    </citation>
    <scope>NUCLEOTIDE SEQUENCE</scope>
    <source>
        <strain evidence="2">CBS 183.55</strain>
    </source>
</reference>
<dbReference type="OrthoDB" id="3945172at2759"/>
<dbReference type="Proteomes" id="UP000800082">
    <property type="component" value="Unassembled WGS sequence"/>
</dbReference>
<feature type="compositionally biased region" description="Basic and acidic residues" evidence="1">
    <location>
        <begin position="82"/>
        <end position="98"/>
    </location>
</feature>
<proteinExistence type="predicted"/>
<feature type="compositionally biased region" description="Polar residues" evidence="1">
    <location>
        <begin position="19"/>
        <end position="41"/>
    </location>
</feature>
<evidence type="ECO:0000313" key="3">
    <source>
        <dbReference type="Proteomes" id="UP000800082"/>
    </source>
</evidence>
<protein>
    <submittedName>
        <fullName evidence="2">Uncharacterized protein</fullName>
    </submittedName>
</protein>
<accession>A0A6A5RQ70</accession>
<gene>
    <name evidence="2" type="ORF">M421DRAFT_421482</name>
</gene>
<feature type="compositionally biased region" description="Basic and acidic residues" evidence="1">
    <location>
        <begin position="45"/>
        <end position="62"/>
    </location>
</feature>
<feature type="region of interest" description="Disordered" evidence="1">
    <location>
        <begin position="17"/>
        <end position="118"/>
    </location>
</feature>
<evidence type="ECO:0000313" key="2">
    <source>
        <dbReference type="EMBL" id="KAF1927637.1"/>
    </source>
</evidence>
<dbReference type="AlphaFoldDB" id="A0A6A5RQ70"/>
<organism evidence="2 3">
    <name type="scientific">Didymella exigua CBS 183.55</name>
    <dbReference type="NCBI Taxonomy" id="1150837"/>
    <lineage>
        <taxon>Eukaryota</taxon>
        <taxon>Fungi</taxon>
        <taxon>Dikarya</taxon>
        <taxon>Ascomycota</taxon>
        <taxon>Pezizomycotina</taxon>
        <taxon>Dothideomycetes</taxon>
        <taxon>Pleosporomycetidae</taxon>
        <taxon>Pleosporales</taxon>
        <taxon>Pleosporineae</taxon>
        <taxon>Didymellaceae</taxon>
        <taxon>Didymella</taxon>
    </lineage>
</organism>
<sequence length="118" mass="12522">MLRTFTRASRTFRVASVRPFSQSATHRAEGNASTNAKTDTSMPPDGEHSVNKAKRGDTHDVRASMLSDGLGNAKQGTGGTATEERDSAGGMQKAKEEFPESPDPAIGMQDERGGRGGR</sequence>
<keyword evidence="3" id="KW-1185">Reference proteome</keyword>
<name>A0A6A5RQ70_9PLEO</name>
<dbReference type="EMBL" id="ML978971">
    <property type="protein sequence ID" value="KAF1927637.1"/>
    <property type="molecule type" value="Genomic_DNA"/>
</dbReference>
<feature type="compositionally biased region" description="Basic and acidic residues" evidence="1">
    <location>
        <begin position="109"/>
        <end position="118"/>
    </location>
</feature>